<feature type="transmembrane region" description="Helical" evidence="8">
    <location>
        <begin position="153"/>
        <end position="172"/>
    </location>
</feature>
<keyword evidence="2" id="KW-0813">Transport</keyword>
<keyword evidence="3 8" id="KW-0812">Transmembrane</keyword>
<dbReference type="InterPro" id="IPR000175">
    <property type="entry name" value="Na/ntran_symport"/>
</dbReference>
<keyword evidence="5 8" id="KW-1133">Transmembrane helix</keyword>
<dbReference type="EMBL" id="UZAM01000276">
    <property type="protein sequence ID" value="VDO80271.1"/>
    <property type="molecule type" value="Genomic_DNA"/>
</dbReference>
<dbReference type="Proteomes" id="UP000270296">
    <property type="component" value="Unassembled WGS sequence"/>
</dbReference>
<evidence type="ECO:0000313" key="11">
    <source>
        <dbReference type="WBParaSite" id="SBAD_0000017701-mRNA-1"/>
    </source>
</evidence>
<dbReference type="WBParaSite" id="SBAD_0000017701-mRNA-1">
    <property type="protein sequence ID" value="SBAD_0000017701-mRNA-1"/>
    <property type="gene ID" value="SBAD_0000017701"/>
</dbReference>
<evidence type="ECO:0000256" key="3">
    <source>
        <dbReference type="ARBA" id="ARBA00022692"/>
    </source>
</evidence>
<dbReference type="GO" id="GO:0089718">
    <property type="term" value="P:amino acid import across plasma membrane"/>
    <property type="evidence" value="ECO:0007669"/>
    <property type="project" value="TreeGrafter"/>
</dbReference>
<reference evidence="11" key="1">
    <citation type="submission" date="2016-06" db="UniProtKB">
        <authorList>
            <consortium name="WormBaseParasite"/>
        </authorList>
    </citation>
    <scope>IDENTIFICATION</scope>
</reference>
<evidence type="ECO:0000313" key="9">
    <source>
        <dbReference type="EMBL" id="VDO80271.1"/>
    </source>
</evidence>
<evidence type="ECO:0000256" key="6">
    <source>
        <dbReference type="ARBA" id="ARBA00023136"/>
    </source>
</evidence>
<keyword evidence="7" id="KW-1015">Disulfide bond</keyword>
<dbReference type="SUPFAM" id="SSF161070">
    <property type="entry name" value="SNF-like"/>
    <property type="match status" value="1"/>
</dbReference>
<evidence type="ECO:0000256" key="8">
    <source>
        <dbReference type="SAM" id="Phobius"/>
    </source>
</evidence>
<accession>A0A183I971</accession>
<dbReference type="GO" id="GO:0005283">
    <property type="term" value="F:amino acid:sodium symporter activity"/>
    <property type="evidence" value="ECO:0007669"/>
    <property type="project" value="TreeGrafter"/>
</dbReference>
<evidence type="ECO:0000256" key="4">
    <source>
        <dbReference type="ARBA" id="ARBA00022847"/>
    </source>
</evidence>
<dbReference type="PANTHER" id="PTHR11616:SF241">
    <property type="entry name" value="SODIUM- AND CHLORIDE-DEPENDENT GLYCINE TRANSPORTER 2"/>
    <property type="match status" value="1"/>
</dbReference>
<evidence type="ECO:0000256" key="5">
    <source>
        <dbReference type="ARBA" id="ARBA00022989"/>
    </source>
</evidence>
<protein>
    <submittedName>
        <fullName evidence="11">Sodium-and chloride-dependent glycine transporter 2</fullName>
    </submittedName>
</protein>
<evidence type="ECO:0000256" key="7">
    <source>
        <dbReference type="PIRSR" id="PIRSR600175-2"/>
    </source>
</evidence>
<evidence type="ECO:0000256" key="1">
    <source>
        <dbReference type="ARBA" id="ARBA00004141"/>
    </source>
</evidence>
<sequence length="257" mass="28863">MVLFVGLPVILMGISIGQFSSLGCVTVWKMCPLFKGIGIAVLIFLCFMAIYYNVVIGWSVHFLISSMRSQLPWSSCGNAWNTENCVVLSRCSSNYTNGSPHAVTGTETMCFDTRHAANVSINMSTWPSDEYFHAEVLELLEDVEHLGQMHWQLALFILAAWLALFFCLFNGIKSSGKVAYVTTIVPHIILFVLAVKVFTEDGGIEGVLYILKPRWEYLSHEKAVMSENVQDVYRWTKLSKRLIRSFLKGCAVGLKIE</sequence>
<name>A0A183I971_9BILA</name>
<keyword evidence="10" id="KW-1185">Reference proteome</keyword>
<evidence type="ECO:0000313" key="10">
    <source>
        <dbReference type="Proteomes" id="UP000270296"/>
    </source>
</evidence>
<dbReference type="OrthoDB" id="6581954at2759"/>
<keyword evidence="6 8" id="KW-0472">Membrane</keyword>
<keyword evidence="4" id="KW-0769">Symport</keyword>
<dbReference type="GO" id="GO:0005886">
    <property type="term" value="C:plasma membrane"/>
    <property type="evidence" value="ECO:0007669"/>
    <property type="project" value="TreeGrafter"/>
</dbReference>
<proteinExistence type="predicted"/>
<dbReference type="InterPro" id="IPR037272">
    <property type="entry name" value="SNS_sf"/>
</dbReference>
<comment type="subcellular location">
    <subcellularLocation>
        <location evidence="1">Membrane</location>
        <topology evidence="1">Multi-pass membrane protein</topology>
    </subcellularLocation>
</comment>
<gene>
    <name evidence="9" type="ORF">SBAD_LOCUS165</name>
</gene>
<dbReference type="PANTHER" id="PTHR11616">
    <property type="entry name" value="SODIUM/CHLORIDE DEPENDENT TRANSPORTER"/>
    <property type="match status" value="1"/>
</dbReference>
<dbReference type="PRINTS" id="PR00176">
    <property type="entry name" value="NANEUSMPORT"/>
</dbReference>
<dbReference type="Pfam" id="PF00209">
    <property type="entry name" value="SNF"/>
    <property type="match status" value="1"/>
</dbReference>
<evidence type="ECO:0000256" key="2">
    <source>
        <dbReference type="ARBA" id="ARBA00022448"/>
    </source>
</evidence>
<reference evidence="9 10" key="2">
    <citation type="submission" date="2018-11" db="EMBL/GenBank/DDBJ databases">
        <authorList>
            <consortium name="Pathogen Informatics"/>
        </authorList>
    </citation>
    <scope>NUCLEOTIDE SEQUENCE [LARGE SCALE GENOMIC DNA]</scope>
</reference>
<dbReference type="AlphaFoldDB" id="A0A183I971"/>
<feature type="transmembrane region" description="Helical" evidence="8">
    <location>
        <begin position="37"/>
        <end position="64"/>
    </location>
</feature>
<feature type="transmembrane region" description="Helical" evidence="8">
    <location>
        <begin position="178"/>
        <end position="198"/>
    </location>
</feature>
<organism evidence="11">
    <name type="scientific">Soboliphyme baturini</name>
    <dbReference type="NCBI Taxonomy" id="241478"/>
    <lineage>
        <taxon>Eukaryota</taxon>
        <taxon>Metazoa</taxon>
        <taxon>Ecdysozoa</taxon>
        <taxon>Nematoda</taxon>
        <taxon>Enoplea</taxon>
        <taxon>Dorylaimia</taxon>
        <taxon>Dioctophymatida</taxon>
        <taxon>Dioctophymatoidea</taxon>
        <taxon>Soboliphymatidae</taxon>
        <taxon>Soboliphyme</taxon>
    </lineage>
</organism>
<feature type="disulfide bond" evidence="7">
    <location>
        <begin position="76"/>
        <end position="85"/>
    </location>
</feature>
<dbReference type="PROSITE" id="PS50267">
    <property type="entry name" value="NA_NEUROTRAN_SYMP_3"/>
    <property type="match status" value="1"/>
</dbReference>